<dbReference type="InterPro" id="IPR051682">
    <property type="entry name" value="Mito_Persulfide_Diox"/>
</dbReference>
<dbReference type="InterPro" id="IPR036873">
    <property type="entry name" value="Rhodanese-like_dom_sf"/>
</dbReference>
<name>D1CIP0_THET1</name>
<dbReference type="EMBL" id="CP001826">
    <property type="protein sequence ID" value="ACZ43611.1"/>
    <property type="molecule type" value="Genomic_DNA"/>
</dbReference>
<dbReference type="SMART" id="SM00450">
    <property type="entry name" value="RHOD"/>
    <property type="match status" value="2"/>
</dbReference>
<keyword evidence="4" id="KW-1185">Reference proteome</keyword>
<sequence length="476" mass="52283">MILRMLYNDQLAQASYLVGCPESGEALIVDPNRHVEQYLELAERLGLRITAVTETHIHADFVSGSRELAEVTGARLYLSDEGPSEWKYPYAAEAGAVLVREGDAFELGSVRVEVMHTPGHTPEHISFIVTDKARGSEPLGAFTGDFLFVGDVGRPDLLEKAAGITGTMEQGARQLFDSIQRFRTLPDHLQIWPAHGAGSACGRALGGVPQSTLGYEKLYNWAFSTQDPEEFIRRVLEGQPDPPRYFAQMKRVNKEGPAIASKLPAPAPLAYGDIEVMLRQGLVVDTRPADVYSQGFIPGTINIPLGASFLTWAGWLLPYDRPIALVIDREKLEHATQLLRLIGLDNLRGYWTPAVIDRWAGEGRKLATYRRLTPEEAGQLLGDGVCVVDVRWDSEREKGYVPGSIHLPLGYLEEHLEEIPTDKPLLVYCASGTRSAIASSILAGRTRAPVMDIKGGFDAWKATGNPVEEPKSTTTV</sequence>
<evidence type="ECO:0000256" key="1">
    <source>
        <dbReference type="ARBA" id="ARBA00022723"/>
    </source>
</evidence>
<dbReference type="HOGENOM" id="CLU_030571_7_1_0"/>
<dbReference type="PANTHER" id="PTHR43084:SF1">
    <property type="entry name" value="PERSULFIDE DIOXYGENASE ETHE1, MITOCHONDRIAL"/>
    <property type="match status" value="1"/>
</dbReference>
<dbReference type="InterPro" id="IPR044528">
    <property type="entry name" value="POD-like_MBL-fold"/>
</dbReference>
<dbReference type="Pfam" id="PF00753">
    <property type="entry name" value="Lactamase_B"/>
    <property type="match status" value="1"/>
</dbReference>
<evidence type="ECO:0000259" key="2">
    <source>
        <dbReference type="PROSITE" id="PS50206"/>
    </source>
</evidence>
<evidence type="ECO:0000313" key="3">
    <source>
        <dbReference type="EMBL" id="ACZ43611.1"/>
    </source>
</evidence>
<evidence type="ECO:0000313" key="4">
    <source>
        <dbReference type="Proteomes" id="UP000000323"/>
    </source>
</evidence>
<accession>D1CIP0</accession>
<dbReference type="InterPro" id="IPR036866">
    <property type="entry name" value="RibonucZ/Hydroxyglut_hydro"/>
</dbReference>
<dbReference type="PANTHER" id="PTHR43084">
    <property type="entry name" value="PERSULFIDE DIOXYGENASE ETHE1"/>
    <property type="match status" value="1"/>
</dbReference>
<dbReference type="PROSITE" id="PS50206">
    <property type="entry name" value="RHODANESE_3"/>
    <property type="match status" value="2"/>
</dbReference>
<dbReference type="SUPFAM" id="SSF56281">
    <property type="entry name" value="Metallo-hydrolase/oxidoreductase"/>
    <property type="match status" value="1"/>
</dbReference>
<dbReference type="SMART" id="SM00849">
    <property type="entry name" value="Lactamase_B"/>
    <property type="match status" value="1"/>
</dbReference>
<dbReference type="SUPFAM" id="SSF52821">
    <property type="entry name" value="Rhodanese/Cell cycle control phosphatase"/>
    <property type="match status" value="2"/>
</dbReference>
<dbReference type="InterPro" id="IPR001763">
    <property type="entry name" value="Rhodanese-like_dom"/>
</dbReference>
<keyword evidence="1" id="KW-0479">Metal-binding</keyword>
<dbReference type="eggNOG" id="COG0491">
    <property type="taxonomic scope" value="Bacteria"/>
</dbReference>
<dbReference type="RefSeq" id="WP_012876642.1">
    <property type="nucleotide sequence ID" value="NC_013526.1"/>
</dbReference>
<dbReference type="GO" id="GO:0046872">
    <property type="term" value="F:metal ion binding"/>
    <property type="evidence" value="ECO:0007669"/>
    <property type="project" value="UniProtKB-KW"/>
</dbReference>
<dbReference type="STRING" id="525904.Tter_2723"/>
<feature type="domain" description="Rhodanese" evidence="2">
    <location>
        <begin position="381"/>
        <end position="469"/>
    </location>
</feature>
<dbReference type="GO" id="GO:0070813">
    <property type="term" value="P:hydrogen sulfide metabolic process"/>
    <property type="evidence" value="ECO:0007669"/>
    <property type="project" value="TreeGrafter"/>
</dbReference>
<dbReference type="Gene3D" id="3.60.15.10">
    <property type="entry name" value="Ribonuclease Z/Hydroxyacylglutathione hydrolase-like"/>
    <property type="match status" value="1"/>
</dbReference>
<organism evidence="3 4">
    <name type="scientific">Thermobaculum terrenum (strain ATCC BAA-798 / CCMEE 7001 / YNP1)</name>
    <dbReference type="NCBI Taxonomy" id="525904"/>
    <lineage>
        <taxon>Bacteria</taxon>
        <taxon>Bacillati</taxon>
        <taxon>Chloroflexota</taxon>
        <taxon>Chloroflexia</taxon>
        <taxon>Candidatus Thermobaculales</taxon>
        <taxon>Candidatus Thermobaculaceae</taxon>
        <taxon>Thermobaculum</taxon>
    </lineage>
</organism>
<dbReference type="Proteomes" id="UP000000323">
    <property type="component" value="Chromosome 2"/>
</dbReference>
<proteinExistence type="predicted"/>
<dbReference type="Gene3D" id="3.40.250.10">
    <property type="entry name" value="Rhodanese-like domain"/>
    <property type="match status" value="2"/>
</dbReference>
<dbReference type="eggNOG" id="COG0607">
    <property type="taxonomic scope" value="Bacteria"/>
</dbReference>
<gene>
    <name evidence="3" type="ordered locus">Tter_2723</name>
</gene>
<reference evidence="4" key="1">
    <citation type="journal article" date="2010" name="Stand. Genomic Sci.">
        <title>Complete genome sequence of 'Thermobaculum terrenum' type strain (YNP1).</title>
        <authorList>
            <person name="Kiss H."/>
            <person name="Cleland D."/>
            <person name="Lapidus A."/>
            <person name="Lucas S."/>
            <person name="Glavina Del Rio T."/>
            <person name="Nolan M."/>
            <person name="Tice H."/>
            <person name="Han C."/>
            <person name="Goodwin L."/>
            <person name="Pitluck S."/>
            <person name="Liolios K."/>
            <person name="Ivanova N."/>
            <person name="Mavromatis K."/>
            <person name="Ovchinnikova G."/>
            <person name="Pati A."/>
            <person name="Chen A."/>
            <person name="Palaniappan K."/>
            <person name="Land M."/>
            <person name="Hauser L."/>
            <person name="Chang Y."/>
            <person name="Jeffries C."/>
            <person name="Lu M."/>
            <person name="Brettin T."/>
            <person name="Detter J."/>
            <person name="Goker M."/>
            <person name="Tindall B."/>
            <person name="Beck B."/>
            <person name="McDermott T."/>
            <person name="Woyke T."/>
            <person name="Bristow J."/>
            <person name="Eisen J."/>
            <person name="Markowitz V."/>
            <person name="Hugenholtz P."/>
            <person name="Kyrpides N."/>
            <person name="Klenk H."/>
            <person name="Cheng J."/>
        </authorList>
    </citation>
    <scope>NUCLEOTIDE SEQUENCE [LARGE SCALE GENOMIC DNA]</scope>
    <source>
        <strain evidence="4">ATCC BAA-798 / YNP1</strain>
    </source>
</reference>
<dbReference type="FunFam" id="3.60.15.10:FF:000030">
    <property type="entry name" value="Metallo-beta-lactamase family protein"/>
    <property type="match status" value="1"/>
</dbReference>
<dbReference type="Pfam" id="PF00581">
    <property type="entry name" value="Rhodanese"/>
    <property type="match status" value="1"/>
</dbReference>
<dbReference type="AlphaFoldDB" id="D1CIP0"/>
<dbReference type="GO" id="GO:0006749">
    <property type="term" value="P:glutathione metabolic process"/>
    <property type="evidence" value="ECO:0007669"/>
    <property type="project" value="InterPro"/>
</dbReference>
<protein>
    <submittedName>
        <fullName evidence="3">Beta-lactamase domain protein</fullName>
    </submittedName>
</protein>
<feature type="domain" description="Rhodanese" evidence="2">
    <location>
        <begin position="277"/>
        <end position="368"/>
    </location>
</feature>
<dbReference type="InterPro" id="IPR001279">
    <property type="entry name" value="Metallo-B-lactamas"/>
</dbReference>
<dbReference type="GO" id="GO:0050313">
    <property type="term" value="F:sulfur dioxygenase activity"/>
    <property type="evidence" value="ECO:0007669"/>
    <property type="project" value="InterPro"/>
</dbReference>
<dbReference type="OrthoDB" id="9784009at2"/>
<dbReference type="KEGG" id="ttr:Tter_2723"/>
<dbReference type="CDD" id="cd00158">
    <property type="entry name" value="RHOD"/>
    <property type="match status" value="2"/>
</dbReference>
<dbReference type="CDD" id="cd07724">
    <property type="entry name" value="POD-like_MBL-fold"/>
    <property type="match status" value="1"/>
</dbReference>